<evidence type="ECO:0000256" key="3">
    <source>
        <dbReference type="ARBA" id="ARBA00023163"/>
    </source>
</evidence>
<accession>A0A0J6ULV9</accession>
<dbReference type="InterPro" id="IPR001789">
    <property type="entry name" value="Sig_transdc_resp-reg_receiver"/>
</dbReference>
<dbReference type="EMBL" id="LABY01000455">
    <property type="protein sequence ID" value="KMO26976.1"/>
    <property type="molecule type" value="Genomic_DNA"/>
</dbReference>
<feature type="modified residue" description="4-aspartylphosphate" evidence="4">
    <location>
        <position position="69"/>
    </location>
</feature>
<evidence type="ECO:0000313" key="6">
    <source>
        <dbReference type="EMBL" id="KMO26976.1"/>
    </source>
</evidence>
<dbReference type="PATRIC" id="fig|298794.3.peg.5813"/>
<gene>
    <name evidence="6" type="ORF">VQ02_33910</name>
</gene>
<dbReference type="SUPFAM" id="SSF52172">
    <property type="entry name" value="CheY-like"/>
    <property type="match status" value="1"/>
</dbReference>
<dbReference type="SMART" id="SM00448">
    <property type="entry name" value="REC"/>
    <property type="match status" value="1"/>
</dbReference>
<keyword evidence="1 4" id="KW-0597">Phosphoprotein</keyword>
<reference evidence="6 7" key="1">
    <citation type="submission" date="2015-03" db="EMBL/GenBank/DDBJ databases">
        <title>Genome sequencing of Methylobacterium variabile DSM 16961.</title>
        <authorList>
            <person name="Chaudhry V."/>
            <person name="Patil P.B."/>
        </authorList>
    </citation>
    <scope>NUCLEOTIDE SEQUENCE [LARGE SCALE GENOMIC DNA]</scope>
    <source>
        <strain evidence="6 7">DSM 16961</strain>
    </source>
</reference>
<sequence length="141" mass="14551">MTQPPSAPPGSALPASVTVLVVDDSKLARAVAVRLLRQLRPDWAVREAANADEALGAMAGQPVDVALLDFNMPGKDGLALAAELRAARPGMPIAVVSANIQDEVIARARSVEAAFLPKPLTGEALAGFLSGAALRLRRGVP</sequence>
<keyword evidence="7" id="KW-1185">Reference proteome</keyword>
<dbReference type="Gene3D" id="3.40.50.2300">
    <property type="match status" value="1"/>
</dbReference>
<dbReference type="PANTHER" id="PTHR44591">
    <property type="entry name" value="STRESS RESPONSE REGULATOR PROTEIN 1"/>
    <property type="match status" value="1"/>
</dbReference>
<evidence type="ECO:0000256" key="2">
    <source>
        <dbReference type="ARBA" id="ARBA00023015"/>
    </source>
</evidence>
<dbReference type="Proteomes" id="UP000035955">
    <property type="component" value="Unassembled WGS sequence"/>
</dbReference>
<proteinExistence type="predicted"/>
<dbReference type="OrthoDB" id="7569831at2"/>
<organism evidence="6 7">
    <name type="scientific">Methylobacterium variabile</name>
    <dbReference type="NCBI Taxonomy" id="298794"/>
    <lineage>
        <taxon>Bacteria</taxon>
        <taxon>Pseudomonadati</taxon>
        <taxon>Pseudomonadota</taxon>
        <taxon>Alphaproteobacteria</taxon>
        <taxon>Hyphomicrobiales</taxon>
        <taxon>Methylobacteriaceae</taxon>
        <taxon>Methylobacterium</taxon>
    </lineage>
</organism>
<feature type="domain" description="Response regulatory" evidence="5">
    <location>
        <begin position="18"/>
        <end position="133"/>
    </location>
</feature>
<dbReference type="CDD" id="cd17546">
    <property type="entry name" value="REC_hyHK_CKI1_RcsC-like"/>
    <property type="match status" value="1"/>
</dbReference>
<dbReference type="GO" id="GO:0000160">
    <property type="term" value="P:phosphorelay signal transduction system"/>
    <property type="evidence" value="ECO:0007669"/>
    <property type="project" value="InterPro"/>
</dbReference>
<evidence type="ECO:0000256" key="1">
    <source>
        <dbReference type="ARBA" id="ARBA00022553"/>
    </source>
</evidence>
<protein>
    <submittedName>
        <fullName evidence="6">Response regulator receiver protein</fullName>
    </submittedName>
</protein>
<name>A0A0J6ULV9_9HYPH</name>
<evidence type="ECO:0000256" key="4">
    <source>
        <dbReference type="PROSITE-ProRule" id="PRU00169"/>
    </source>
</evidence>
<evidence type="ECO:0000259" key="5">
    <source>
        <dbReference type="PROSITE" id="PS50110"/>
    </source>
</evidence>
<dbReference type="RefSeq" id="WP_048448671.1">
    <property type="nucleotide sequence ID" value="NZ_LABY01000455.1"/>
</dbReference>
<dbReference type="Pfam" id="PF00072">
    <property type="entry name" value="Response_reg"/>
    <property type="match status" value="1"/>
</dbReference>
<dbReference type="AlphaFoldDB" id="A0A0J6ULV9"/>
<dbReference type="PANTHER" id="PTHR44591:SF3">
    <property type="entry name" value="RESPONSE REGULATORY DOMAIN-CONTAINING PROTEIN"/>
    <property type="match status" value="1"/>
</dbReference>
<keyword evidence="2" id="KW-0805">Transcription regulation</keyword>
<dbReference type="PROSITE" id="PS50110">
    <property type="entry name" value="RESPONSE_REGULATORY"/>
    <property type="match status" value="1"/>
</dbReference>
<keyword evidence="3" id="KW-0804">Transcription</keyword>
<comment type="caution">
    <text evidence="6">The sequence shown here is derived from an EMBL/GenBank/DDBJ whole genome shotgun (WGS) entry which is preliminary data.</text>
</comment>
<dbReference type="InterPro" id="IPR011006">
    <property type="entry name" value="CheY-like_superfamily"/>
</dbReference>
<evidence type="ECO:0000313" key="7">
    <source>
        <dbReference type="Proteomes" id="UP000035955"/>
    </source>
</evidence>
<dbReference type="InterPro" id="IPR050595">
    <property type="entry name" value="Bact_response_regulator"/>
</dbReference>